<dbReference type="InterPro" id="IPR014716">
    <property type="entry name" value="Fibrinogen_a/b/g_C_1"/>
</dbReference>
<feature type="compositionally biased region" description="Low complexity" evidence="2">
    <location>
        <begin position="575"/>
        <end position="594"/>
    </location>
</feature>
<protein>
    <recommendedName>
        <fullName evidence="3">Fibrinogen C-terminal domain-containing protein</fullName>
    </recommendedName>
</protein>
<feature type="compositionally biased region" description="Basic and acidic residues" evidence="2">
    <location>
        <begin position="221"/>
        <end position="234"/>
    </location>
</feature>
<comment type="caution">
    <text evidence="4">The sequence shown here is derived from an EMBL/GenBank/DDBJ whole genome shotgun (WGS) entry which is preliminary data.</text>
</comment>
<evidence type="ECO:0000313" key="5">
    <source>
        <dbReference type="Proteomes" id="UP000792457"/>
    </source>
</evidence>
<feature type="region of interest" description="Disordered" evidence="2">
    <location>
        <begin position="218"/>
        <end position="241"/>
    </location>
</feature>
<sequence length="594" mass="66988">MERREGQRRGLGGMRWNGNGGGWNLAGGVGRLRRRIREEKGLDYETEKMEEQKNGDLASLPERKMRHLRHISKQMEQLRDSDKQLYISQSKLDKQVRRLEKHMKLVLLRQRKRHHAAETRASDLQSDDSQVNSHTPPLLPLVRELEERVDSLEEAQKATARSSAFNASRQAAALDKLHLSTLQLLESVEAVESKVDRSVPELQREISKLEFGMAQAMSTSRELKENQETQRESLKSMSNSVSSLQEKAETELGTLGAMQLQLINITSQVESGESNKGLEARVLKLEDSFTEHLILLESDGRNLPEAHHRHRLLDMEQTVNSSDVPSLVEKLTRVQDDYIRVINRLPRDCSEVRGPSGLYLLFPLVLGQGDTGTTLHPSLPPLPSPHLVYCDQETHGGGWTVVQRRLDGEVNFNRKWKEYQVGFGSPSGEFWIGNEALHQMTHGDNCTVLRVDMKDIYGRDWHAEYNSFSVASEEDGYRLFASGYHGDAGDALDYQNGMQFSTTDSDRDSSSTDCAASYEGGWWFSHCQHANLNGRYGLGLTWFDGGRNEWIAVAHSVMKIRRRKDGECAEPQEVSTTSIPTTLPSTTTSSSTDA</sequence>
<dbReference type="Proteomes" id="UP000792457">
    <property type="component" value="Unassembled WGS sequence"/>
</dbReference>
<accession>A0A8K0PAT3</accession>
<evidence type="ECO:0000256" key="1">
    <source>
        <dbReference type="ARBA" id="ARBA00023157"/>
    </source>
</evidence>
<dbReference type="PANTHER" id="PTHR19143">
    <property type="entry name" value="FIBRINOGEN/TENASCIN/ANGIOPOEITIN"/>
    <property type="match status" value="1"/>
</dbReference>
<dbReference type="SUPFAM" id="SSF56496">
    <property type="entry name" value="Fibrinogen C-terminal domain-like"/>
    <property type="match status" value="1"/>
</dbReference>
<dbReference type="OrthoDB" id="9990035at2759"/>
<reference evidence="4" key="2">
    <citation type="submission" date="2017-10" db="EMBL/GenBank/DDBJ databases">
        <title>Ladona fulva Genome sequencing and assembly.</title>
        <authorList>
            <person name="Murali S."/>
            <person name="Richards S."/>
            <person name="Bandaranaike D."/>
            <person name="Bellair M."/>
            <person name="Blankenburg K."/>
            <person name="Chao H."/>
            <person name="Dinh H."/>
            <person name="Doddapaneni H."/>
            <person name="Dugan-Rocha S."/>
            <person name="Elkadiri S."/>
            <person name="Gnanaolivu R."/>
            <person name="Hernandez B."/>
            <person name="Skinner E."/>
            <person name="Javaid M."/>
            <person name="Lee S."/>
            <person name="Li M."/>
            <person name="Ming W."/>
            <person name="Munidasa M."/>
            <person name="Muniz J."/>
            <person name="Nguyen L."/>
            <person name="Hughes D."/>
            <person name="Osuji N."/>
            <person name="Pu L.-L."/>
            <person name="Puazo M."/>
            <person name="Qu C."/>
            <person name="Quiroz J."/>
            <person name="Raj R."/>
            <person name="Weissenberger G."/>
            <person name="Xin Y."/>
            <person name="Zou X."/>
            <person name="Han Y."/>
            <person name="Worley K."/>
            <person name="Muzny D."/>
            <person name="Gibbs R."/>
        </authorList>
    </citation>
    <scope>NUCLEOTIDE SEQUENCE</scope>
    <source>
        <strain evidence="4">Sampled in the wild</strain>
    </source>
</reference>
<dbReference type="GO" id="GO:0005615">
    <property type="term" value="C:extracellular space"/>
    <property type="evidence" value="ECO:0007669"/>
    <property type="project" value="TreeGrafter"/>
</dbReference>
<feature type="region of interest" description="Disordered" evidence="2">
    <location>
        <begin position="110"/>
        <end position="139"/>
    </location>
</feature>
<evidence type="ECO:0000313" key="4">
    <source>
        <dbReference type="EMBL" id="KAG8240366.1"/>
    </source>
</evidence>
<dbReference type="EMBL" id="KZ312451">
    <property type="protein sequence ID" value="KAG8240366.1"/>
    <property type="molecule type" value="Genomic_DNA"/>
</dbReference>
<dbReference type="InterPro" id="IPR036056">
    <property type="entry name" value="Fibrinogen-like_C"/>
</dbReference>
<dbReference type="Pfam" id="PF00147">
    <property type="entry name" value="Fibrinogen_C"/>
    <property type="match status" value="1"/>
</dbReference>
<dbReference type="SMART" id="SM00186">
    <property type="entry name" value="FBG"/>
    <property type="match status" value="1"/>
</dbReference>
<evidence type="ECO:0000256" key="2">
    <source>
        <dbReference type="SAM" id="MobiDB-lite"/>
    </source>
</evidence>
<reference evidence="4" key="1">
    <citation type="submission" date="2013-04" db="EMBL/GenBank/DDBJ databases">
        <authorList>
            <person name="Qu J."/>
            <person name="Murali S.C."/>
            <person name="Bandaranaike D."/>
            <person name="Bellair M."/>
            <person name="Blankenburg K."/>
            <person name="Chao H."/>
            <person name="Dinh H."/>
            <person name="Doddapaneni H."/>
            <person name="Downs B."/>
            <person name="Dugan-Rocha S."/>
            <person name="Elkadiri S."/>
            <person name="Gnanaolivu R.D."/>
            <person name="Hernandez B."/>
            <person name="Javaid M."/>
            <person name="Jayaseelan J.C."/>
            <person name="Lee S."/>
            <person name="Li M."/>
            <person name="Ming W."/>
            <person name="Munidasa M."/>
            <person name="Muniz J."/>
            <person name="Nguyen L."/>
            <person name="Ongeri F."/>
            <person name="Osuji N."/>
            <person name="Pu L.-L."/>
            <person name="Puazo M."/>
            <person name="Qu C."/>
            <person name="Quiroz J."/>
            <person name="Raj R."/>
            <person name="Weissenberger G."/>
            <person name="Xin Y."/>
            <person name="Zou X."/>
            <person name="Han Y."/>
            <person name="Richards S."/>
            <person name="Worley K."/>
            <person name="Muzny D."/>
            <person name="Gibbs R."/>
        </authorList>
    </citation>
    <scope>NUCLEOTIDE SEQUENCE</scope>
    <source>
        <strain evidence="4">Sampled in the wild</strain>
    </source>
</reference>
<dbReference type="InterPro" id="IPR002181">
    <property type="entry name" value="Fibrinogen_a/b/g_C_dom"/>
</dbReference>
<organism evidence="4 5">
    <name type="scientific">Ladona fulva</name>
    <name type="common">Scarce chaser dragonfly</name>
    <name type="synonym">Libellula fulva</name>
    <dbReference type="NCBI Taxonomy" id="123851"/>
    <lineage>
        <taxon>Eukaryota</taxon>
        <taxon>Metazoa</taxon>
        <taxon>Ecdysozoa</taxon>
        <taxon>Arthropoda</taxon>
        <taxon>Hexapoda</taxon>
        <taxon>Insecta</taxon>
        <taxon>Pterygota</taxon>
        <taxon>Palaeoptera</taxon>
        <taxon>Odonata</taxon>
        <taxon>Epiprocta</taxon>
        <taxon>Anisoptera</taxon>
        <taxon>Libelluloidea</taxon>
        <taxon>Libellulidae</taxon>
        <taxon>Ladona</taxon>
    </lineage>
</organism>
<proteinExistence type="predicted"/>
<gene>
    <name evidence="4" type="ORF">J437_LFUL002507</name>
</gene>
<keyword evidence="1" id="KW-1015">Disulfide bond</keyword>
<evidence type="ECO:0000259" key="3">
    <source>
        <dbReference type="PROSITE" id="PS51406"/>
    </source>
</evidence>
<dbReference type="PROSITE" id="PS00514">
    <property type="entry name" value="FIBRINOGEN_C_1"/>
    <property type="match status" value="1"/>
</dbReference>
<keyword evidence="5" id="KW-1185">Reference proteome</keyword>
<dbReference type="PROSITE" id="PS51406">
    <property type="entry name" value="FIBRINOGEN_C_2"/>
    <property type="match status" value="1"/>
</dbReference>
<feature type="domain" description="Fibrinogen C-terminal" evidence="3">
    <location>
        <begin position="340"/>
        <end position="564"/>
    </location>
</feature>
<feature type="region of interest" description="Disordered" evidence="2">
    <location>
        <begin position="564"/>
        <end position="594"/>
    </location>
</feature>
<dbReference type="Gene3D" id="3.90.215.10">
    <property type="entry name" value="Gamma Fibrinogen, chain A, domain 1"/>
    <property type="match status" value="1"/>
</dbReference>
<dbReference type="PANTHER" id="PTHR19143:SF444">
    <property type="entry name" value="PROTEIN SCABROUS"/>
    <property type="match status" value="1"/>
</dbReference>
<feature type="compositionally biased region" description="Polar residues" evidence="2">
    <location>
        <begin position="122"/>
        <end position="135"/>
    </location>
</feature>
<dbReference type="InterPro" id="IPR050373">
    <property type="entry name" value="Fibrinogen_C-term_domain"/>
</dbReference>
<dbReference type="AlphaFoldDB" id="A0A8K0PAT3"/>
<name>A0A8K0PAT3_LADFU</name>
<dbReference type="InterPro" id="IPR020837">
    <property type="entry name" value="Fibrinogen_CS"/>
</dbReference>
<dbReference type="CDD" id="cd00087">
    <property type="entry name" value="FReD"/>
    <property type="match status" value="1"/>
</dbReference>